<gene>
    <name evidence="2" type="ORF">NCTC12278_01756</name>
</gene>
<feature type="transmembrane region" description="Helical" evidence="1">
    <location>
        <begin position="85"/>
        <end position="106"/>
    </location>
</feature>
<reference evidence="2 3" key="1">
    <citation type="submission" date="2018-06" db="EMBL/GenBank/DDBJ databases">
        <authorList>
            <consortium name="Pathogen Informatics"/>
            <person name="Doyle S."/>
        </authorList>
    </citation>
    <scope>NUCLEOTIDE SEQUENCE [LARGE SCALE GENOMIC DNA]</scope>
    <source>
        <strain evidence="2 3">NCTC12278</strain>
    </source>
</reference>
<proteinExistence type="predicted"/>
<dbReference type="GO" id="GO:0008233">
    <property type="term" value="F:peptidase activity"/>
    <property type="evidence" value="ECO:0007669"/>
    <property type="project" value="UniProtKB-KW"/>
</dbReference>
<organism evidence="2 3">
    <name type="scientific">Streptococcus ferus</name>
    <dbReference type="NCBI Taxonomy" id="1345"/>
    <lineage>
        <taxon>Bacteria</taxon>
        <taxon>Bacillati</taxon>
        <taxon>Bacillota</taxon>
        <taxon>Bacilli</taxon>
        <taxon>Lactobacillales</taxon>
        <taxon>Streptococcaceae</taxon>
        <taxon>Streptococcus</taxon>
    </lineage>
</organism>
<dbReference type="OrthoDB" id="9800627at2"/>
<feature type="transmembrane region" description="Helical" evidence="1">
    <location>
        <begin position="194"/>
        <end position="216"/>
    </location>
</feature>
<keyword evidence="3" id="KW-1185">Reference proteome</keyword>
<dbReference type="RefSeq" id="WP_018030570.1">
    <property type="nucleotide sequence ID" value="NZ_LS483343.1"/>
</dbReference>
<dbReference type="GO" id="GO:0006508">
    <property type="term" value="P:proteolysis"/>
    <property type="evidence" value="ECO:0007669"/>
    <property type="project" value="UniProtKB-KW"/>
</dbReference>
<evidence type="ECO:0000313" key="3">
    <source>
        <dbReference type="Proteomes" id="UP000249495"/>
    </source>
</evidence>
<keyword evidence="1" id="KW-0812">Transmembrane</keyword>
<feature type="transmembrane region" description="Helical" evidence="1">
    <location>
        <begin position="164"/>
        <end position="182"/>
    </location>
</feature>
<sequence>MVQTIEELHHIQYSIYGDKRWLYNVRNDRMIVSKQPLENYLGEINHSSNPLYDFYHSPYKRGTMTNFHILRIILDSSKIDFFHKIVLFLINRYSMITMLTLSILYLPRFAEYLQQSTEQFSLSQFSAGELIMIYLAVVGLVLPLHEYAHFSVYYKYFKPPKVTFGFSIRYFSMPVFFIKVPFYKLLSDKKKNELILAGIKCQVAIWFFLSVIHMIYPSHFVSGLLLVNLGLIVTNLLPFLKLDGYWYLSNLLKVDDYMTYFKNMFSKKAAPRIDILILGILNYILIALSIWGIACDIITFFI</sequence>
<accession>A0A2X3VP14</accession>
<dbReference type="AlphaFoldDB" id="A0A2X3VP14"/>
<protein>
    <submittedName>
        <fullName evidence="2">Zn-dependent proteases</fullName>
    </submittedName>
</protein>
<feature type="transmembrane region" description="Helical" evidence="1">
    <location>
        <begin position="127"/>
        <end position="144"/>
    </location>
</feature>
<dbReference type="KEGG" id="sfer:NCTC12278_01756"/>
<evidence type="ECO:0000256" key="1">
    <source>
        <dbReference type="SAM" id="Phobius"/>
    </source>
</evidence>
<keyword evidence="1" id="KW-1133">Transmembrane helix</keyword>
<keyword evidence="2" id="KW-0378">Hydrolase</keyword>
<name>A0A2X3VP14_9STRE</name>
<dbReference type="EMBL" id="LS483343">
    <property type="protein sequence ID" value="SQF41158.1"/>
    <property type="molecule type" value="Genomic_DNA"/>
</dbReference>
<evidence type="ECO:0000313" key="2">
    <source>
        <dbReference type="EMBL" id="SQF41158.1"/>
    </source>
</evidence>
<feature type="transmembrane region" description="Helical" evidence="1">
    <location>
        <begin position="222"/>
        <end position="240"/>
    </location>
</feature>
<feature type="transmembrane region" description="Helical" evidence="1">
    <location>
        <begin position="275"/>
        <end position="301"/>
    </location>
</feature>
<keyword evidence="1" id="KW-0472">Membrane</keyword>
<dbReference type="Proteomes" id="UP000249495">
    <property type="component" value="Chromosome 1"/>
</dbReference>
<keyword evidence="2" id="KW-0645">Protease</keyword>
<dbReference type="STRING" id="1123303.GCA_000372425_01248"/>